<evidence type="ECO:0000313" key="2">
    <source>
        <dbReference type="Proteomes" id="UP000254920"/>
    </source>
</evidence>
<organism evidence="1 2">
    <name type="scientific">Campylobacter sputorum subsp. sputorum</name>
    <dbReference type="NCBI Taxonomy" id="32024"/>
    <lineage>
        <taxon>Bacteria</taxon>
        <taxon>Pseudomonadati</taxon>
        <taxon>Campylobacterota</taxon>
        <taxon>Epsilonproteobacteria</taxon>
        <taxon>Campylobacterales</taxon>
        <taxon>Campylobacteraceae</taxon>
        <taxon>Campylobacter</taxon>
    </lineage>
</organism>
<dbReference type="RefSeq" id="WP_143297540.1">
    <property type="nucleotide sequence ID" value="NZ_CP043427.1"/>
</dbReference>
<keyword evidence="2" id="KW-1185">Reference proteome</keyword>
<accession>A0A381DJP2</accession>
<dbReference type="GeneID" id="93091344"/>
<reference evidence="1 2" key="1">
    <citation type="submission" date="2018-06" db="EMBL/GenBank/DDBJ databases">
        <authorList>
            <consortium name="Pathogen Informatics"/>
            <person name="Doyle S."/>
        </authorList>
    </citation>
    <scope>NUCLEOTIDE SEQUENCE [LARGE SCALE GENOMIC DNA]</scope>
    <source>
        <strain evidence="1 2">NCTC12475</strain>
    </source>
</reference>
<dbReference type="AlphaFoldDB" id="A0A381DJP2"/>
<sequence length="97" mass="12013">MRESVKNSGKEYHKSRHYVAYYRNKDFYTRGIFKDFFVGKFRSHSYLLYYRKKLFNAFPQLQEEFLKNPLLIEKYSKNFPLHEQRSQYIYIYGQNNG</sequence>
<proteinExistence type="predicted"/>
<evidence type="ECO:0000313" key="1">
    <source>
        <dbReference type="EMBL" id="SUX10711.1"/>
    </source>
</evidence>
<dbReference type="EMBL" id="UFVD01000001">
    <property type="protein sequence ID" value="SUX10711.1"/>
    <property type="molecule type" value="Genomic_DNA"/>
</dbReference>
<protein>
    <submittedName>
        <fullName evidence="1">Uncharacterized protein</fullName>
    </submittedName>
</protein>
<gene>
    <name evidence="1" type="ORF">NCTC12475_00918</name>
</gene>
<dbReference type="Proteomes" id="UP000254920">
    <property type="component" value="Unassembled WGS sequence"/>
</dbReference>
<name>A0A381DJP2_9BACT</name>